<evidence type="ECO:0000313" key="2">
    <source>
        <dbReference type="Proteomes" id="UP001190700"/>
    </source>
</evidence>
<gene>
    <name evidence="1" type="ORF">CYMTET_11701</name>
</gene>
<comment type="caution">
    <text evidence="1">The sequence shown here is derived from an EMBL/GenBank/DDBJ whole genome shotgun (WGS) entry which is preliminary data.</text>
</comment>
<accession>A0AAE0GLI7</accession>
<proteinExistence type="predicted"/>
<dbReference type="EMBL" id="LGRX02004389">
    <property type="protein sequence ID" value="KAK3280450.1"/>
    <property type="molecule type" value="Genomic_DNA"/>
</dbReference>
<organism evidence="1 2">
    <name type="scientific">Cymbomonas tetramitiformis</name>
    <dbReference type="NCBI Taxonomy" id="36881"/>
    <lineage>
        <taxon>Eukaryota</taxon>
        <taxon>Viridiplantae</taxon>
        <taxon>Chlorophyta</taxon>
        <taxon>Pyramimonadophyceae</taxon>
        <taxon>Pyramimonadales</taxon>
        <taxon>Pyramimonadaceae</taxon>
        <taxon>Cymbomonas</taxon>
    </lineage>
</organism>
<sequence>MWKVGGVGVLVMEEISEGKPAGFVIRWVGKGAELAVSGSLTGWVLAAVTSSEAAAVVTPSEAVAVVTPPEASAAMTPPGAVAVVTPPEAVAVVTPPEAMAVWGCVDRALTVAVPTARTSKVNDEVTRSAAVMCSSVSAAVPTGAWVVATGSGWRGEDVVEVLSESVDRAGREVLSDCVDKAGDEWAGRAGSTVWPGALKVAAVKSEASVPWVVAAAEVEVVVAAGERGAREQLGWGQPVQCTEGEGFWGVAT</sequence>
<evidence type="ECO:0000313" key="1">
    <source>
        <dbReference type="EMBL" id="KAK3280450.1"/>
    </source>
</evidence>
<reference evidence="1 2" key="1">
    <citation type="journal article" date="2015" name="Genome Biol. Evol.">
        <title>Comparative Genomics of a Bacterivorous Green Alga Reveals Evolutionary Causalities and Consequences of Phago-Mixotrophic Mode of Nutrition.</title>
        <authorList>
            <person name="Burns J.A."/>
            <person name="Paasch A."/>
            <person name="Narechania A."/>
            <person name="Kim E."/>
        </authorList>
    </citation>
    <scope>NUCLEOTIDE SEQUENCE [LARGE SCALE GENOMIC DNA]</scope>
    <source>
        <strain evidence="1 2">PLY_AMNH</strain>
    </source>
</reference>
<protein>
    <submittedName>
        <fullName evidence="1">Uncharacterized protein</fullName>
    </submittedName>
</protein>
<keyword evidence="2" id="KW-1185">Reference proteome</keyword>
<name>A0AAE0GLI7_9CHLO</name>
<dbReference type="Proteomes" id="UP001190700">
    <property type="component" value="Unassembled WGS sequence"/>
</dbReference>
<dbReference type="AlphaFoldDB" id="A0AAE0GLI7"/>